<name>A0A4Y7JEG6_PAPSO</name>
<dbReference type="InterPro" id="IPR002207">
    <property type="entry name" value="Peroxidase_I"/>
</dbReference>
<dbReference type="GO" id="GO:0006979">
    <property type="term" value="P:response to oxidative stress"/>
    <property type="evidence" value="ECO:0007669"/>
    <property type="project" value="InterPro"/>
</dbReference>
<dbReference type="Gramene" id="RZC58311">
    <property type="protein sequence ID" value="RZC58311"/>
    <property type="gene ID" value="C5167_005620"/>
</dbReference>
<reference evidence="1 2" key="1">
    <citation type="journal article" date="2018" name="Science">
        <title>The opium poppy genome and morphinan production.</title>
        <authorList>
            <person name="Guo L."/>
            <person name="Winzer T."/>
            <person name="Yang X."/>
            <person name="Li Y."/>
            <person name="Ning Z."/>
            <person name="He Z."/>
            <person name="Teodor R."/>
            <person name="Lu Y."/>
            <person name="Bowser T.A."/>
            <person name="Graham I.A."/>
            <person name="Ye K."/>
        </authorList>
    </citation>
    <scope>NUCLEOTIDE SEQUENCE [LARGE SCALE GENOMIC DNA]</scope>
    <source>
        <strain evidence="2">cv. HN1</strain>
        <tissue evidence="1">Leaves</tissue>
    </source>
</reference>
<dbReference type="GO" id="GO:0004601">
    <property type="term" value="F:peroxidase activity"/>
    <property type="evidence" value="ECO:0007669"/>
    <property type="project" value="InterPro"/>
</dbReference>
<dbReference type="Proteomes" id="UP000316621">
    <property type="component" value="Chromosome 4"/>
</dbReference>
<accession>A0A4Y7JEG6</accession>
<sequence>MDYLNVSIGSGTSVGIETQHGCDEATVSRTGSVEYEVFEVLVVTVDLQINGVVLLDVNPSREDVHAFVMILTGCPLKTMKLKNELAHESNNGLDIVVRILEPIKEQLIKCSKMSRNKKLDNQEFETIIGHKKEKKKEKQCTQLYILGVDGPRQRIHGNPLKTYKHVKMLLKHLKKGVQRVGSGSAQGFFYSTQDDTTTYAEKLKPLVKINKKSYLKIHFLAEFKLSVAVQNILVVLQKEFEELELVSKMDKV</sequence>
<evidence type="ECO:0000313" key="1">
    <source>
        <dbReference type="EMBL" id="RZC58311.1"/>
    </source>
</evidence>
<protein>
    <submittedName>
        <fullName evidence="1">Uncharacterized protein</fullName>
    </submittedName>
</protein>
<dbReference type="GO" id="GO:0020037">
    <property type="term" value="F:heme binding"/>
    <property type="evidence" value="ECO:0007669"/>
    <property type="project" value="InterPro"/>
</dbReference>
<gene>
    <name evidence="1" type="ORF">C5167_005620</name>
</gene>
<organism evidence="1 2">
    <name type="scientific">Papaver somniferum</name>
    <name type="common">Opium poppy</name>
    <dbReference type="NCBI Taxonomy" id="3469"/>
    <lineage>
        <taxon>Eukaryota</taxon>
        <taxon>Viridiplantae</taxon>
        <taxon>Streptophyta</taxon>
        <taxon>Embryophyta</taxon>
        <taxon>Tracheophyta</taxon>
        <taxon>Spermatophyta</taxon>
        <taxon>Magnoliopsida</taxon>
        <taxon>Ranunculales</taxon>
        <taxon>Papaveraceae</taxon>
        <taxon>Papaveroideae</taxon>
        <taxon>Papaver</taxon>
    </lineage>
</organism>
<dbReference type="AlphaFoldDB" id="A0A4Y7JEG6"/>
<dbReference type="EMBL" id="CM010718">
    <property type="protein sequence ID" value="RZC58311.1"/>
    <property type="molecule type" value="Genomic_DNA"/>
</dbReference>
<keyword evidence="2" id="KW-1185">Reference proteome</keyword>
<proteinExistence type="predicted"/>
<evidence type="ECO:0000313" key="2">
    <source>
        <dbReference type="Proteomes" id="UP000316621"/>
    </source>
</evidence>
<dbReference type="PRINTS" id="PR00459">
    <property type="entry name" value="ASPEROXIDASE"/>
</dbReference>